<comment type="caution">
    <text evidence="1">The sequence shown here is derived from an EMBL/GenBank/DDBJ whole genome shotgun (WGS) entry which is preliminary data.</text>
</comment>
<dbReference type="AlphaFoldDB" id="A0AAD4VYU5"/>
<protein>
    <submittedName>
        <fullName evidence="1">Uncharacterized protein</fullName>
    </submittedName>
</protein>
<name>A0AAD4VYU5_PRUDU</name>
<sequence length="96" mass="10247">MAEEMVVCDGVRRLGLPVRCDGSVSEIGSGLQRWVVLWGSVICRDGLCDGFVSKGMGCAVEFVVNLMGCAMGCVCKMREFSMGWGLISDGVGFDIT</sequence>
<proteinExistence type="predicted"/>
<dbReference type="Proteomes" id="UP001054821">
    <property type="component" value="Chromosome 4"/>
</dbReference>
<keyword evidence="2" id="KW-1185">Reference proteome</keyword>
<organism evidence="1 2">
    <name type="scientific">Prunus dulcis</name>
    <name type="common">Almond</name>
    <name type="synonym">Amygdalus dulcis</name>
    <dbReference type="NCBI Taxonomy" id="3755"/>
    <lineage>
        <taxon>Eukaryota</taxon>
        <taxon>Viridiplantae</taxon>
        <taxon>Streptophyta</taxon>
        <taxon>Embryophyta</taxon>
        <taxon>Tracheophyta</taxon>
        <taxon>Spermatophyta</taxon>
        <taxon>Magnoliopsida</taxon>
        <taxon>eudicotyledons</taxon>
        <taxon>Gunneridae</taxon>
        <taxon>Pentapetalae</taxon>
        <taxon>rosids</taxon>
        <taxon>fabids</taxon>
        <taxon>Rosales</taxon>
        <taxon>Rosaceae</taxon>
        <taxon>Amygdaloideae</taxon>
        <taxon>Amygdaleae</taxon>
        <taxon>Prunus</taxon>
    </lineage>
</organism>
<accession>A0AAD4VYU5</accession>
<reference evidence="1 2" key="1">
    <citation type="journal article" date="2022" name="G3 (Bethesda)">
        <title>Whole-genome sequence and methylome profiling of the almond [Prunus dulcis (Mill.) D.A. Webb] cultivar 'Nonpareil'.</title>
        <authorList>
            <person name="D'Amico-Willman K.M."/>
            <person name="Ouma W.Z."/>
            <person name="Meulia T."/>
            <person name="Sideli G.M."/>
            <person name="Gradziel T.M."/>
            <person name="Fresnedo-Ramirez J."/>
        </authorList>
    </citation>
    <scope>NUCLEOTIDE SEQUENCE [LARGE SCALE GENOMIC DNA]</scope>
    <source>
        <strain evidence="1">Clone GOH B32 T37-40</strain>
    </source>
</reference>
<evidence type="ECO:0000313" key="2">
    <source>
        <dbReference type="Proteomes" id="UP001054821"/>
    </source>
</evidence>
<gene>
    <name evidence="1" type="ORF">L3X38_023912</name>
</gene>
<evidence type="ECO:0000313" key="1">
    <source>
        <dbReference type="EMBL" id="KAI5333780.1"/>
    </source>
</evidence>
<dbReference type="EMBL" id="JAJFAZ020000004">
    <property type="protein sequence ID" value="KAI5333780.1"/>
    <property type="molecule type" value="Genomic_DNA"/>
</dbReference>